<name>A0A0M3JIN2_ANISI</name>
<dbReference type="EMBL" id="UYRR01017227">
    <property type="protein sequence ID" value="VDK28832.1"/>
    <property type="molecule type" value="Genomic_DNA"/>
</dbReference>
<organism evidence="3">
    <name type="scientific">Anisakis simplex</name>
    <name type="common">Herring worm</name>
    <dbReference type="NCBI Taxonomy" id="6269"/>
    <lineage>
        <taxon>Eukaryota</taxon>
        <taxon>Metazoa</taxon>
        <taxon>Ecdysozoa</taxon>
        <taxon>Nematoda</taxon>
        <taxon>Chromadorea</taxon>
        <taxon>Rhabditida</taxon>
        <taxon>Spirurina</taxon>
        <taxon>Ascaridomorpha</taxon>
        <taxon>Ascaridoidea</taxon>
        <taxon>Anisakidae</taxon>
        <taxon>Anisakis</taxon>
        <taxon>Anisakis simplex complex</taxon>
    </lineage>
</organism>
<evidence type="ECO:0000313" key="3">
    <source>
        <dbReference type="WBParaSite" id="ASIM_0000749801-mRNA-1"/>
    </source>
</evidence>
<keyword evidence="2" id="KW-1185">Reference proteome</keyword>
<reference evidence="3" key="1">
    <citation type="submission" date="2017-02" db="UniProtKB">
        <authorList>
            <consortium name="WormBaseParasite"/>
        </authorList>
    </citation>
    <scope>IDENTIFICATION</scope>
</reference>
<dbReference type="OrthoDB" id="6251307at2759"/>
<evidence type="ECO:0000313" key="1">
    <source>
        <dbReference type="EMBL" id="VDK28832.1"/>
    </source>
</evidence>
<dbReference type="AlphaFoldDB" id="A0A0M3JIN2"/>
<protein>
    <submittedName>
        <fullName evidence="3">Transposase</fullName>
    </submittedName>
</protein>
<dbReference type="WBParaSite" id="ASIM_0000749801-mRNA-1">
    <property type="protein sequence ID" value="ASIM_0000749801-mRNA-1"/>
    <property type="gene ID" value="ASIM_0000749801"/>
</dbReference>
<sequence>MRLPISSIEYFTVTGDAKLKGVHWGGRYYTLPFETQFEGGHLKSGERFSGVFLSCFDCRGSVVVHLTL</sequence>
<reference evidence="1 2" key="2">
    <citation type="submission" date="2018-11" db="EMBL/GenBank/DDBJ databases">
        <authorList>
            <consortium name="Pathogen Informatics"/>
        </authorList>
    </citation>
    <scope>NUCLEOTIDE SEQUENCE [LARGE SCALE GENOMIC DNA]</scope>
</reference>
<evidence type="ECO:0000313" key="2">
    <source>
        <dbReference type="Proteomes" id="UP000267096"/>
    </source>
</evidence>
<accession>A0A0M3JIN2</accession>
<dbReference type="Proteomes" id="UP000267096">
    <property type="component" value="Unassembled WGS sequence"/>
</dbReference>
<gene>
    <name evidence="1" type="ORF">ASIM_LOCUS7261</name>
</gene>
<proteinExistence type="predicted"/>